<proteinExistence type="predicted"/>
<evidence type="ECO:0000313" key="3">
    <source>
        <dbReference type="Proteomes" id="UP000028630"/>
    </source>
</evidence>
<accession>A0A085A5X9</accession>
<keyword evidence="3" id="KW-1185">Reference proteome</keyword>
<feature type="transmembrane region" description="Helical" evidence="1">
    <location>
        <begin position="68"/>
        <end position="93"/>
    </location>
</feature>
<evidence type="ECO:0000256" key="1">
    <source>
        <dbReference type="SAM" id="Phobius"/>
    </source>
</evidence>
<feature type="transmembrane region" description="Helical" evidence="1">
    <location>
        <begin position="32"/>
        <end position="62"/>
    </location>
</feature>
<dbReference type="eggNOG" id="COG1305">
    <property type="taxonomic scope" value="Bacteria"/>
</dbReference>
<dbReference type="EMBL" id="JMTB01000088">
    <property type="protein sequence ID" value="KFC05624.1"/>
    <property type="molecule type" value="Genomic_DNA"/>
</dbReference>
<evidence type="ECO:0000313" key="2">
    <source>
        <dbReference type="EMBL" id="KFC05624.1"/>
    </source>
</evidence>
<dbReference type="OrthoDB" id="9155572at2"/>
<sequence length="164" mass="18481">MECIKCRVYEANKESGLCDACEQEELCRINGLLYLPALGLILGIIGGAIELYSFTMIAFNYFNETGFLSYYSMGAFAFLICGFIVSLYAAWLFFRRKKGTRKAMIAYYATGLIIALYLTVLPAILFDAQQDSDNIKLLASGIFGVAIWIPYFILSKRVNMVFCR</sequence>
<dbReference type="InterPro" id="IPR019690">
    <property type="entry name" value="DUF2569"/>
</dbReference>
<reference evidence="3" key="1">
    <citation type="submission" date="2014-05" db="EMBL/GenBank/DDBJ databases">
        <title>ATOL: Assembling a taxonomically balanced genome-scale reconstruction of the evolutionary history of the Enterobacteriaceae.</title>
        <authorList>
            <person name="Plunkett G. III"/>
            <person name="Neeno-Eckwall E.C."/>
            <person name="Glasner J.D."/>
            <person name="Perna N.T."/>
        </authorList>
    </citation>
    <scope>NUCLEOTIDE SEQUENCE [LARGE SCALE GENOMIC DNA]</scope>
    <source>
        <strain evidence="3">ATCC 49490</strain>
    </source>
</reference>
<dbReference type="Pfam" id="PF10754">
    <property type="entry name" value="DUF2569"/>
    <property type="match status" value="1"/>
</dbReference>
<comment type="caution">
    <text evidence="2">The sequence shown here is derived from an EMBL/GenBank/DDBJ whole genome shotgun (WGS) entry which is preliminary data.</text>
</comment>
<protein>
    <submittedName>
        <fullName evidence="2">Uncharacterized DUF2569 family protein</fullName>
    </submittedName>
</protein>
<name>A0A085A5X9_9ENTR</name>
<organism evidence="2 3">
    <name type="scientific">Trabulsiella guamensis ATCC 49490</name>
    <dbReference type="NCBI Taxonomy" id="1005994"/>
    <lineage>
        <taxon>Bacteria</taxon>
        <taxon>Pseudomonadati</taxon>
        <taxon>Pseudomonadota</taxon>
        <taxon>Gammaproteobacteria</taxon>
        <taxon>Enterobacterales</taxon>
        <taxon>Enterobacteriaceae</taxon>
        <taxon>Trabulsiella</taxon>
    </lineage>
</organism>
<keyword evidence="1" id="KW-0472">Membrane</keyword>
<feature type="transmembrane region" description="Helical" evidence="1">
    <location>
        <begin position="137"/>
        <end position="154"/>
    </location>
</feature>
<keyword evidence="1" id="KW-1133">Transmembrane helix</keyword>
<gene>
    <name evidence="2" type="ORF">GTGU_02802</name>
</gene>
<keyword evidence="1" id="KW-0812">Transmembrane</keyword>
<dbReference type="AlphaFoldDB" id="A0A085A5X9"/>
<dbReference type="Proteomes" id="UP000028630">
    <property type="component" value="Unassembled WGS sequence"/>
</dbReference>
<dbReference type="RefSeq" id="WP_038158043.1">
    <property type="nucleotide sequence ID" value="NZ_JMTB01000088.1"/>
</dbReference>
<feature type="transmembrane region" description="Helical" evidence="1">
    <location>
        <begin position="105"/>
        <end position="125"/>
    </location>
</feature>